<comment type="caution">
    <text evidence="2">The sequence shown here is derived from an EMBL/GenBank/DDBJ whole genome shotgun (WGS) entry which is preliminary data.</text>
</comment>
<name>A0A2G1BRI3_9FLAO</name>
<reference evidence="2 3" key="1">
    <citation type="journal article" date="2016" name="Nat. Commun.">
        <title>Microbial interactions lead to rapid micro-scale successions on model marine particles.</title>
        <authorList>
            <person name="Datta M.S."/>
            <person name="Sliwerska E."/>
            <person name="Gore J."/>
            <person name="Polz M.F."/>
            <person name="Cordero O.X."/>
        </authorList>
    </citation>
    <scope>NUCLEOTIDE SEQUENCE [LARGE SCALE GENOMIC DNA]</scope>
    <source>
        <strain evidence="2 3">4G03</strain>
    </source>
</reference>
<dbReference type="EMBL" id="PDUU01000013">
    <property type="protein sequence ID" value="PHN96637.1"/>
    <property type="molecule type" value="Genomic_DNA"/>
</dbReference>
<evidence type="ECO:0000256" key="1">
    <source>
        <dbReference type="SAM" id="Coils"/>
    </source>
</evidence>
<feature type="coiled-coil region" evidence="1">
    <location>
        <begin position="17"/>
        <end position="51"/>
    </location>
</feature>
<dbReference type="Proteomes" id="UP000222163">
    <property type="component" value="Unassembled WGS sequence"/>
</dbReference>
<sequence>MLCINGQTQTINCESEIKKLSSTYENYNKTLEEKKQEIDEIYETKKSITQESLDKLSTLIKERKAYIDSLNLTYAKFTSYKNVCTNIPADSIKKWFPYNKPLKMEEVKETEKKEKKKKDCETQIKKLDTIFKGFEKIKKEKEKEIDKVKKVITEESLTELDRLRKERNKYINLLINIYSDFEANKRICPSITPEEKKEWFNHDEPSMEEMITTEEAQKPATYSYFNEDLIISEDVNGEENTSREKKIFNQALKRTNEKSYLGDIVIPQKDEEFSFYNNSFTRLTLDKFKFKKIELEIKDGNFADIQVLVEYKGSLIVFENHKAISFYKFSDLAKRNYLFYSQKQPNKNINEDLFKDFRIRISDVLMYKYKIGNNYIPHKLILELPKEDLNGKETNKESQALYKIKEDTYLDKIVEFRTYSDFFTLFQNANNGLVQIEGSAKFYIFPFPWQFSKVGQAQFESFKSITPYIHFSKFEDENKYVNISNDSIQTSLDLVEKRYLTMGANINLLEIYHKKYPMKANFFGIVNYNLSQSQDENQITNNLRSLGYGIGLHLSSKRFNNFGFDYKISIQEFDYRNHNNLDNVILDFKVPVMKNEAEVFYHPNKNPNQAIFVRLITFNHLGGESNASFYQFQFGYKFSIGSRTVKK</sequence>
<organism evidence="2 3">
    <name type="scientific">Tenacibaculum discolor</name>
    <dbReference type="NCBI Taxonomy" id="361581"/>
    <lineage>
        <taxon>Bacteria</taxon>
        <taxon>Pseudomonadati</taxon>
        <taxon>Bacteroidota</taxon>
        <taxon>Flavobacteriia</taxon>
        <taxon>Flavobacteriales</taxon>
        <taxon>Flavobacteriaceae</taxon>
        <taxon>Tenacibaculum</taxon>
    </lineage>
</organism>
<keyword evidence="1" id="KW-0175">Coiled coil</keyword>
<proteinExistence type="predicted"/>
<evidence type="ECO:0000313" key="3">
    <source>
        <dbReference type="Proteomes" id="UP000222163"/>
    </source>
</evidence>
<gene>
    <name evidence="2" type="ORF">CSC81_12985</name>
</gene>
<dbReference type="AlphaFoldDB" id="A0A2G1BRI3"/>
<evidence type="ECO:0000313" key="2">
    <source>
        <dbReference type="EMBL" id="PHN96637.1"/>
    </source>
</evidence>
<accession>A0A2G1BRI3</accession>
<protein>
    <submittedName>
        <fullName evidence="2">Uncharacterized protein</fullName>
    </submittedName>
</protein>